<feature type="transmembrane region" description="Helical" evidence="7">
    <location>
        <begin position="321"/>
        <end position="342"/>
    </location>
</feature>
<evidence type="ECO:0000256" key="5">
    <source>
        <dbReference type="ARBA" id="ARBA00023136"/>
    </source>
</evidence>
<evidence type="ECO:0000256" key="1">
    <source>
        <dbReference type="ARBA" id="ARBA00004141"/>
    </source>
</evidence>
<dbReference type="PROSITE" id="PS50216">
    <property type="entry name" value="DHHC"/>
    <property type="match status" value="1"/>
</dbReference>
<keyword evidence="5 7" id="KW-0472">Membrane</keyword>
<name>A0A2T7PEE9_POMCA</name>
<keyword evidence="2 7" id="KW-0808">Transferase</keyword>
<feature type="transmembrane region" description="Helical" evidence="7">
    <location>
        <begin position="294"/>
        <end position="314"/>
    </location>
</feature>
<gene>
    <name evidence="10" type="ORF">C0Q70_07195</name>
</gene>
<sequence length="414" mass="47969">MDMDRTAEPSLSERLSSGRDGGRRRMPTGSRPPNRNWLTPDSVARYALPAYLLTITVTWYMGVSDVLPVLYSDWGETFVLWQQGFVTVVFVETMLNWLCIRYVDSSYTWYLKKKHALGGRGRARGHELGGHGDRNNVPTFGSPRSISLNLGDSRENLAAGEDSCRHPNGATMVENLERGDHRDDPRYKTEERSMLEDRKGFDEAWRPTFRPPQRTTFSYWSWVPCYVCEFMRPPRCHHCPVCQTCVLKRDHHCYFAGACVGWRNQRHFIVFSVWAVLAVIYALGHAVPFLYSHLWPHMAAFDLIAPVAVLRWLVGYLPGRTCLCIVVIYLLLYFLLLTSGFLHEQAALIRKGVTSFEVSNLKKSLELEETRCFRLKMRSVFGRYWALNLIVPLHWVFETEEDPENWPHVKVHRH</sequence>
<organism evidence="10 11">
    <name type="scientific">Pomacea canaliculata</name>
    <name type="common">Golden apple snail</name>
    <dbReference type="NCBI Taxonomy" id="400727"/>
    <lineage>
        <taxon>Eukaryota</taxon>
        <taxon>Metazoa</taxon>
        <taxon>Spiralia</taxon>
        <taxon>Lophotrochozoa</taxon>
        <taxon>Mollusca</taxon>
        <taxon>Gastropoda</taxon>
        <taxon>Caenogastropoda</taxon>
        <taxon>Architaenioglossa</taxon>
        <taxon>Ampullarioidea</taxon>
        <taxon>Ampullariidae</taxon>
        <taxon>Pomacea</taxon>
    </lineage>
</organism>
<dbReference type="Pfam" id="PF01529">
    <property type="entry name" value="DHHC"/>
    <property type="match status" value="1"/>
</dbReference>
<evidence type="ECO:0000259" key="9">
    <source>
        <dbReference type="Pfam" id="PF01529"/>
    </source>
</evidence>
<dbReference type="OrthoDB" id="302728at2759"/>
<accession>A0A2T7PEE9</accession>
<dbReference type="EC" id="2.3.1.225" evidence="7"/>
<evidence type="ECO:0000256" key="8">
    <source>
        <dbReference type="SAM" id="MobiDB-lite"/>
    </source>
</evidence>
<dbReference type="GO" id="GO:0005794">
    <property type="term" value="C:Golgi apparatus"/>
    <property type="evidence" value="ECO:0007669"/>
    <property type="project" value="TreeGrafter"/>
</dbReference>
<comment type="similarity">
    <text evidence="7">Belongs to the DHHC palmitoyltransferase family.</text>
</comment>
<keyword evidence="6 7" id="KW-0012">Acyltransferase</keyword>
<comment type="subcellular location">
    <subcellularLocation>
        <location evidence="1">Membrane</location>
        <topology evidence="1">Multi-pass membrane protein</topology>
    </subcellularLocation>
</comment>
<dbReference type="InterPro" id="IPR001594">
    <property type="entry name" value="Palmitoyltrfase_DHHC"/>
</dbReference>
<dbReference type="STRING" id="400727.A0A2T7PEE9"/>
<feature type="transmembrane region" description="Helical" evidence="7">
    <location>
        <begin position="43"/>
        <end position="61"/>
    </location>
</feature>
<evidence type="ECO:0000256" key="4">
    <source>
        <dbReference type="ARBA" id="ARBA00022989"/>
    </source>
</evidence>
<evidence type="ECO:0000313" key="11">
    <source>
        <dbReference type="Proteomes" id="UP000245119"/>
    </source>
</evidence>
<evidence type="ECO:0000256" key="6">
    <source>
        <dbReference type="ARBA" id="ARBA00023315"/>
    </source>
</evidence>
<dbReference type="PANTHER" id="PTHR22883">
    <property type="entry name" value="ZINC FINGER DHHC DOMAIN CONTAINING PROTEIN"/>
    <property type="match status" value="1"/>
</dbReference>
<comment type="catalytic activity">
    <reaction evidence="7">
        <text>L-cysteinyl-[protein] + hexadecanoyl-CoA = S-hexadecanoyl-L-cysteinyl-[protein] + CoA</text>
        <dbReference type="Rhea" id="RHEA:36683"/>
        <dbReference type="Rhea" id="RHEA-COMP:10131"/>
        <dbReference type="Rhea" id="RHEA-COMP:11032"/>
        <dbReference type="ChEBI" id="CHEBI:29950"/>
        <dbReference type="ChEBI" id="CHEBI:57287"/>
        <dbReference type="ChEBI" id="CHEBI:57379"/>
        <dbReference type="ChEBI" id="CHEBI:74151"/>
        <dbReference type="EC" id="2.3.1.225"/>
    </reaction>
</comment>
<proteinExistence type="inferred from homology"/>
<dbReference type="InterPro" id="IPR039859">
    <property type="entry name" value="PFA4/ZDH16/20/ERF2-like"/>
</dbReference>
<dbReference type="PANTHER" id="PTHR22883:SF452">
    <property type="entry name" value="PALMITOYLTRANSFERASE"/>
    <property type="match status" value="1"/>
</dbReference>
<comment type="domain">
    <text evidence="7">The DHHC domain is required for palmitoyltransferase activity.</text>
</comment>
<feature type="transmembrane region" description="Helical" evidence="7">
    <location>
        <begin position="81"/>
        <end position="103"/>
    </location>
</feature>
<evidence type="ECO:0000256" key="7">
    <source>
        <dbReference type="RuleBase" id="RU079119"/>
    </source>
</evidence>
<reference evidence="10 11" key="1">
    <citation type="submission" date="2018-04" db="EMBL/GenBank/DDBJ databases">
        <title>The genome of golden apple snail Pomacea canaliculata provides insight into stress tolerance and invasive adaptation.</title>
        <authorList>
            <person name="Liu C."/>
            <person name="Liu B."/>
            <person name="Ren Y."/>
            <person name="Zhang Y."/>
            <person name="Wang H."/>
            <person name="Li S."/>
            <person name="Jiang F."/>
            <person name="Yin L."/>
            <person name="Zhang G."/>
            <person name="Qian W."/>
            <person name="Fan W."/>
        </authorList>
    </citation>
    <scope>NUCLEOTIDE SEQUENCE [LARGE SCALE GENOMIC DNA]</scope>
    <source>
        <strain evidence="10">SZHN2017</strain>
        <tissue evidence="10">Muscle</tissue>
    </source>
</reference>
<dbReference type="AlphaFoldDB" id="A0A2T7PEE9"/>
<dbReference type="GO" id="GO:0019706">
    <property type="term" value="F:protein-cysteine S-palmitoyltransferase activity"/>
    <property type="evidence" value="ECO:0007669"/>
    <property type="project" value="UniProtKB-EC"/>
</dbReference>
<evidence type="ECO:0000256" key="2">
    <source>
        <dbReference type="ARBA" id="ARBA00022679"/>
    </source>
</evidence>
<feature type="region of interest" description="Disordered" evidence="8">
    <location>
        <begin position="1"/>
        <end position="36"/>
    </location>
</feature>
<dbReference type="GO" id="GO:0016020">
    <property type="term" value="C:membrane"/>
    <property type="evidence" value="ECO:0007669"/>
    <property type="project" value="UniProtKB-SubCell"/>
</dbReference>
<evidence type="ECO:0000256" key="3">
    <source>
        <dbReference type="ARBA" id="ARBA00022692"/>
    </source>
</evidence>
<evidence type="ECO:0000313" key="10">
    <source>
        <dbReference type="EMBL" id="PVD31777.1"/>
    </source>
</evidence>
<dbReference type="GO" id="GO:0005783">
    <property type="term" value="C:endoplasmic reticulum"/>
    <property type="evidence" value="ECO:0007669"/>
    <property type="project" value="TreeGrafter"/>
</dbReference>
<feature type="transmembrane region" description="Helical" evidence="7">
    <location>
        <begin position="268"/>
        <end position="288"/>
    </location>
</feature>
<keyword evidence="3 7" id="KW-0812">Transmembrane</keyword>
<dbReference type="GO" id="GO:0006612">
    <property type="term" value="P:protein targeting to membrane"/>
    <property type="evidence" value="ECO:0007669"/>
    <property type="project" value="TreeGrafter"/>
</dbReference>
<dbReference type="Proteomes" id="UP000245119">
    <property type="component" value="Linkage Group LG4"/>
</dbReference>
<keyword evidence="11" id="KW-1185">Reference proteome</keyword>
<feature type="domain" description="Palmitoyltransferase DHHC" evidence="9">
    <location>
        <begin position="225"/>
        <end position="359"/>
    </location>
</feature>
<keyword evidence="4 7" id="KW-1133">Transmembrane helix</keyword>
<protein>
    <recommendedName>
        <fullName evidence="7">Palmitoyltransferase</fullName>
        <ecNumber evidence="7">2.3.1.225</ecNumber>
    </recommendedName>
</protein>
<dbReference type="EMBL" id="PZQS01000004">
    <property type="protein sequence ID" value="PVD31777.1"/>
    <property type="molecule type" value="Genomic_DNA"/>
</dbReference>
<comment type="caution">
    <text evidence="10">The sequence shown here is derived from an EMBL/GenBank/DDBJ whole genome shotgun (WGS) entry which is preliminary data.</text>
</comment>